<dbReference type="OrthoDB" id="65569at2759"/>
<evidence type="ECO:0000256" key="1">
    <source>
        <dbReference type="ARBA" id="ARBA00010838"/>
    </source>
</evidence>
<keyword evidence="6" id="KW-1133">Transmembrane helix</keyword>
<evidence type="ECO:0000256" key="4">
    <source>
        <dbReference type="ARBA" id="ARBA00023295"/>
    </source>
</evidence>
<keyword evidence="6" id="KW-0812">Transmembrane</keyword>
<evidence type="ECO:0000313" key="8">
    <source>
        <dbReference type="Proteomes" id="UP001107558"/>
    </source>
</evidence>
<keyword evidence="4" id="KW-0326">Glycosidase</keyword>
<dbReference type="AlphaFoldDB" id="A0A9J6BUS4"/>
<dbReference type="Pfam" id="PF00232">
    <property type="entry name" value="Glyco_hydro_1"/>
    <property type="match status" value="1"/>
</dbReference>
<evidence type="ECO:0000256" key="3">
    <source>
        <dbReference type="ARBA" id="ARBA00022801"/>
    </source>
</evidence>
<name>A0A9J6BUS4_POLVA</name>
<feature type="transmembrane region" description="Helical" evidence="6">
    <location>
        <begin position="7"/>
        <end position="29"/>
    </location>
</feature>
<comment type="caution">
    <text evidence="7">The sequence shown here is derived from an EMBL/GenBank/DDBJ whole genome shotgun (WGS) entry which is preliminary data.</text>
</comment>
<dbReference type="GO" id="GO:0005975">
    <property type="term" value="P:carbohydrate metabolic process"/>
    <property type="evidence" value="ECO:0007669"/>
    <property type="project" value="InterPro"/>
</dbReference>
<dbReference type="InterPro" id="IPR017853">
    <property type="entry name" value="GH"/>
</dbReference>
<keyword evidence="2" id="KW-0732">Signal</keyword>
<dbReference type="PANTHER" id="PTHR10353">
    <property type="entry name" value="GLYCOSYL HYDROLASE"/>
    <property type="match status" value="1"/>
</dbReference>
<comment type="similarity">
    <text evidence="1 5">Belongs to the glycosyl hydrolase 1 family.</text>
</comment>
<dbReference type="InterPro" id="IPR001360">
    <property type="entry name" value="Glyco_hydro_1"/>
</dbReference>
<dbReference type="Gene3D" id="3.20.20.80">
    <property type="entry name" value="Glycosidases"/>
    <property type="match status" value="1"/>
</dbReference>
<organism evidence="7 8">
    <name type="scientific">Polypedilum vanderplanki</name>
    <name type="common">Sleeping chironomid midge</name>
    <dbReference type="NCBI Taxonomy" id="319348"/>
    <lineage>
        <taxon>Eukaryota</taxon>
        <taxon>Metazoa</taxon>
        <taxon>Ecdysozoa</taxon>
        <taxon>Arthropoda</taxon>
        <taxon>Hexapoda</taxon>
        <taxon>Insecta</taxon>
        <taxon>Pterygota</taxon>
        <taxon>Neoptera</taxon>
        <taxon>Endopterygota</taxon>
        <taxon>Diptera</taxon>
        <taxon>Nematocera</taxon>
        <taxon>Chironomoidea</taxon>
        <taxon>Chironomidae</taxon>
        <taxon>Chironominae</taxon>
        <taxon>Polypedilum</taxon>
        <taxon>Polypedilum</taxon>
    </lineage>
</organism>
<keyword evidence="8" id="KW-1185">Reference proteome</keyword>
<evidence type="ECO:0000256" key="5">
    <source>
        <dbReference type="RuleBase" id="RU003690"/>
    </source>
</evidence>
<accession>A0A9J6BUS4</accession>
<dbReference type="PANTHER" id="PTHR10353:SF36">
    <property type="entry name" value="LP05116P"/>
    <property type="match status" value="1"/>
</dbReference>
<proteinExistence type="inferred from homology"/>
<dbReference type="SUPFAM" id="SSF51445">
    <property type="entry name" value="(Trans)glycosidases"/>
    <property type="match status" value="1"/>
</dbReference>
<gene>
    <name evidence="7" type="ORF">PVAND_003677</name>
</gene>
<dbReference type="EMBL" id="JADBJN010000003">
    <property type="protein sequence ID" value="KAG5673649.1"/>
    <property type="molecule type" value="Genomic_DNA"/>
</dbReference>
<dbReference type="GO" id="GO:0008422">
    <property type="term" value="F:beta-glucosidase activity"/>
    <property type="evidence" value="ECO:0007669"/>
    <property type="project" value="TreeGrafter"/>
</dbReference>
<evidence type="ECO:0000256" key="2">
    <source>
        <dbReference type="ARBA" id="ARBA00022729"/>
    </source>
</evidence>
<keyword evidence="6" id="KW-0472">Membrane</keyword>
<sequence>MKKIWLFSIIGFGLIATAAIATLITLYFLSDDVEEYVTYVTSTTTETTSFTSTQTTTEKNEDLLDFSTDFSFGAASSSYQIEGAYDVDGKTLNIWDTLTHNMPEKVYNGDTGDVSADSYHKYKDDVKAIKDIGFNFYRFSISWSRILPDGAKTNQAGIDYYNNLINELIANGIEPMVTMYHWDLPQYIQDIGGWTNEVILDYFDHYADVLYDNFGDRVKKWITLNEPYIFCHDGYGTGRHAPAIESKGDGEYLCGHHALLAHVRAYHNYKNKYQATQRGEVGICLYSANFYPSENVHLTLAETALQHMLGWFANPIFSQNGNYPQVMIDNIKRNSENEGRPWSRLPEFTSEQIASLKGSSDFLALNYYTSRLVQPKENYSEEYGWEDDAGIDQSIDPSWPKAKSDFLYSVPEGLHDLLVWIKNKTIIQKC</sequence>
<dbReference type="PROSITE" id="PS00653">
    <property type="entry name" value="GLYCOSYL_HYDROL_F1_2"/>
    <property type="match status" value="1"/>
</dbReference>
<dbReference type="InterPro" id="IPR033132">
    <property type="entry name" value="GH_1_N_CS"/>
</dbReference>
<protein>
    <submittedName>
        <fullName evidence="7">Uncharacterized protein</fullName>
    </submittedName>
</protein>
<dbReference type="Proteomes" id="UP001107558">
    <property type="component" value="Chromosome 3"/>
</dbReference>
<evidence type="ECO:0000313" key="7">
    <source>
        <dbReference type="EMBL" id="KAG5673649.1"/>
    </source>
</evidence>
<reference evidence="7" key="1">
    <citation type="submission" date="2021-03" db="EMBL/GenBank/DDBJ databases">
        <title>Chromosome level genome of the anhydrobiotic midge Polypedilum vanderplanki.</title>
        <authorList>
            <person name="Yoshida Y."/>
            <person name="Kikawada T."/>
            <person name="Gusev O."/>
        </authorList>
    </citation>
    <scope>NUCLEOTIDE SEQUENCE</scope>
    <source>
        <strain evidence="7">NIAS01</strain>
        <tissue evidence="7">Whole body or cell culture</tissue>
    </source>
</reference>
<evidence type="ECO:0000256" key="6">
    <source>
        <dbReference type="SAM" id="Phobius"/>
    </source>
</evidence>
<keyword evidence="3" id="KW-0378">Hydrolase</keyword>